<evidence type="ECO:0000313" key="2">
    <source>
        <dbReference type="EMBL" id="RKO87152.1"/>
    </source>
</evidence>
<organism evidence="2 3">
    <name type="scientific">Blyttiomyces helicus</name>
    <dbReference type="NCBI Taxonomy" id="388810"/>
    <lineage>
        <taxon>Eukaryota</taxon>
        <taxon>Fungi</taxon>
        <taxon>Fungi incertae sedis</taxon>
        <taxon>Chytridiomycota</taxon>
        <taxon>Chytridiomycota incertae sedis</taxon>
        <taxon>Chytridiomycetes</taxon>
        <taxon>Chytridiomycetes incertae sedis</taxon>
        <taxon>Blyttiomyces</taxon>
    </lineage>
</organism>
<proteinExistence type="predicted"/>
<evidence type="ECO:0000256" key="1">
    <source>
        <dbReference type="SAM" id="MobiDB-lite"/>
    </source>
</evidence>
<feature type="compositionally biased region" description="Low complexity" evidence="1">
    <location>
        <begin position="111"/>
        <end position="125"/>
    </location>
</feature>
<dbReference type="AlphaFoldDB" id="A0A4P9W5C4"/>
<feature type="region of interest" description="Disordered" evidence="1">
    <location>
        <begin position="89"/>
        <end position="225"/>
    </location>
</feature>
<dbReference type="Proteomes" id="UP000269721">
    <property type="component" value="Unassembled WGS sequence"/>
</dbReference>
<name>A0A4P9W5C4_9FUNG</name>
<keyword evidence="3" id="KW-1185">Reference proteome</keyword>
<evidence type="ECO:0000313" key="3">
    <source>
        <dbReference type="Proteomes" id="UP000269721"/>
    </source>
</evidence>
<dbReference type="EMBL" id="KZ997636">
    <property type="protein sequence ID" value="RKO87152.1"/>
    <property type="molecule type" value="Genomic_DNA"/>
</dbReference>
<protein>
    <submittedName>
        <fullName evidence="2">Uncharacterized protein</fullName>
    </submittedName>
</protein>
<gene>
    <name evidence="2" type="ORF">BDK51DRAFT_37580</name>
</gene>
<sequence>MSFCRPVDGRWLAPALEGRRCGGCARRRGQQRFDRLLFQVRLGVVRISMCGWVIDASGEASDDGDRSSRPHTLNVICWPLYKPGKVGGLWSGSDKTENHKTPRVQSDPWKQQQQQSEPQTGLRGELWGGGHGLWCGRRGRGRASRVEGRDREVTRFDASDKLLDKETSDEEHSPKAPTEKERSSVPERLRPLDVQTIGASKMFSDPLDSTSLHWLDGTQAGVQSR</sequence>
<reference evidence="3" key="1">
    <citation type="journal article" date="2018" name="Nat. Microbiol.">
        <title>Leveraging single-cell genomics to expand the fungal tree of life.</title>
        <authorList>
            <person name="Ahrendt S.R."/>
            <person name="Quandt C.A."/>
            <person name="Ciobanu D."/>
            <person name="Clum A."/>
            <person name="Salamov A."/>
            <person name="Andreopoulos B."/>
            <person name="Cheng J.F."/>
            <person name="Woyke T."/>
            <person name="Pelin A."/>
            <person name="Henrissat B."/>
            <person name="Reynolds N.K."/>
            <person name="Benny G.L."/>
            <person name="Smith M.E."/>
            <person name="James T.Y."/>
            <person name="Grigoriev I.V."/>
        </authorList>
    </citation>
    <scope>NUCLEOTIDE SEQUENCE [LARGE SCALE GENOMIC DNA]</scope>
</reference>
<accession>A0A4P9W5C4</accession>
<feature type="compositionally biased region" description="Basic and acidic residues" evidence="1">
    <location>
        <begin position="144"/>
        <end position="191"/>
    </location>
</feature>